<dbReference type="Pfam" id="PF07944">
    <property type="entry name" value="Beta-AFase-like_GH127_cat"/>
    <property type="match status" value="1"/>
</dbReference>
<dbReference type="AlphaFoldDB" id="A0A136ITS7"/>
<dbReference type="GO" id="GO:0005975">
    <property type="term" value="P:carbohydrate metabolic process"/>
    <property type="evidence" value="ECO:0007669"/>
    <property type="project" value="InterPro"/>
</dbReference>
<organism evidence="4 5">
    <name type="scientific">Microdochium bolleyi</name>
    <dbReference type="NCBI Taxonomy" id="196109"/>
    <lineage>
        <taxon>Eukaryota</taxon>
        <taxon>Fungi</taxon>
        <taxon>Dikarya</taxon>
        <taxon>Ascomycota</taxon>
        <taxon>Pezizomycotina</taxon>
        <taxon>Sordariomycetes</taxon>
        <taxon>Xylariomycetidae</taxon>
        <taxon>Xylariales</taxon>
        <taxon>Microdochiaceae</taxon>
        <taxon>Microdochium</taxon>
    </lineage>
</organism>
<dbReference type="Proteomes" id="UP000070501">
    <property type="component" value="Unassembled WGS sequence"/>
</dbReference>
<dbReference type="Pfam" id="PF20736">
    <property type="entry name" value="Glyco_hydro127M"/>
    <property type="match status" value="1"/>
</dbReference>
<dbReference type="InterPro" id="IPR008928">
    <property type="entry name" value="6-hairpin_glycosidase_sf"/>
</dbReference>
<reference evidence="5" key="1">
    <citation type="submission" date="2016-02" db="EMBL/GenBank/DDBJ databases">
        <title>Draft genome sequence of Microdochium bolleyi, a fungal endophyte of beachgrass.</title>
        <authorList>
            <consortium name="DOE Joint Genome Institute"/>
            <person name="David A.S."/>
            <person name="May G."/>
            <person name="Haridas S."/>
            <person name="Lim J."/>
            <person name="Wang M."/>
            <person name="Labutti K."/>
            <person name="Lipzen A."/>
            <person name="Barry K."/>
            <person name="Grigoriev I.V."/>
        </authorList>
    </citation>
    <scope>NUCLEOTIDE SEQUENCE [LARGE SCALE GENOMIC DNA]</scope>
    <source>
        <strain evidence="5">J235TASD1</strain>
    </source>
</reference>
<feature type="chain" id="PRO_5007293149" evidence="1">
    <location>
        <begin position="28"/>
        <end position="641"/>
    </location>
</feature>
<dbReference type="OrthoDB" id="5358475at2759"/>
<sequence length="641" mass="69892">MAGLTKALSIALMATSGLMSLSPLAEAQAVTPARPETGVVASLFDISLVSLADNSRWLDNQGRTLSYLKNADTERLLYNFRANHKLDTKGAAALAGWEAPNFPFRTHSQGHFLSAWAQCWATVKDTTCRDRATAFVAELAKCQANNANAGFNAGYLSGFPESEITAVEDRTLTSGNVPWYSLHKTMAGLLDVWRHIGSEQAKTVLLNMANWADTRTAKLSYAKMQTMMDTEFGGMNDVLTEIYYYTGNSRYLTAAQRFDHAKVFDPLAVNQDQLNNLHANTQVPKWIGAAREYKQTGNSKYLNIARNAWNFTVAAHTYAIGGNSQAEHFRPPNAIAGYLKQDTAEACNSYNMLKLTRELWTIDPSASYFDYHERTALNHLLGQQDPSSSHGHVTYFTPLNAGGRRGVGPAWGGGTWSTDYASFWCCQGTGLETNTKYMDSIYGFDSSSLFVNLFIPSKLNWKQRNIMISQATTFPQSDSTTITITGSSTFQVKVRIPSWTTSGAKIAINGEAQSSLSIKPGTYATIPSRAWKSGDKITVTLPMRLHLIRANDNQNVAALAYGPVVLSGNYGNTDLASKNPTLALGSVAKRQNGGSALAFTGTADGKSVNIDPFYDAHGFNYVVYWNVQGSLPSTAAAAEEA</sequence>
<feature type="domain" description="Non-reducing end beta-L-arabinofuranosidase-like GH127 catalytic" evidence="2">
    <location>
        <begin position="52"/>
        <end position="437"/>
    </location>
</feature>
<feature type="signal peptide" evidence="1">
    <location>
        <begin position="1"/>
        <end position="27"/>
    </location>
</feature>
<evidence type="ECO:0000259" key="3">
    <source>
        <dbReference type="Pfam" id="PF20736"/>
    </source>
</evidence>
<evidence type="ECO:0000313" key="4">
    <source>
        <dbReference type="EMBL" id="KXJ88196.1"/>
    </source>
</evidence>
<dbReference type="PANTHER" id="PTHR31151:SF0">
    <property type="entry name" value="PROLINE-TRNA LIGASE (DUF1680)"/>
    <property type="match status" value="1"/>
</dbReference>
<dbReference type="EMBL" id="KQ964259">
    <property type="protein sequence ID" value="KXJ88196.1"/>
    <property type="molecule type" value="Genomic_DNA"/>
</dbReference>
<keyword evidence="5" id="KW-1185">Reference proteome</keyword>
<accession>A0A136ITS7</accession>
<name>A0A136ITS7_9PEZI</name>
<feature type="domain" description="Non-reducing end beta-L-arabinofuranosidase-like GH127 middle" evidence="3">
    <location>
        <begin position="449"/>
        <end position="543"/>
    </location>
</feature>
<dbReference type="InterPro" id="IPR049046">
    <property type="entry name" value="Beta-AFase-like_GH127_middle"/>
</dbReference>
<dbReference type="STRING" id="196109.A0A136ITS7"/>
<proteinExistence type="predicted"/>
<evidence type="ECO:0000313" key="5">
    <source>
        <dbReference type="Proteomes" id="UP000070501"/>
    </source>
</evidence>
<protein>
    <submittedName>
        <fullName evidence="4">Secreted protein</fullName>
    </submittedName>
</protein>
<dbReference type="InterPro" id="IPR012878">
    <property type="entry name" value="Beta-AFase-like_GH127_cat"/>
</dbReference>
<evidence type="ECO:0000256" key="1">
    <source>
        <dbReference type="SAM" id="SignalP"/>
    </source>
</evidence>
<gene>
    <name evidence="4" type="ORF">Micbo1qcDRAFT_123408</name>
</gene>
<dbReference type="InParanoid" id="A0A136ITS7"/>
<dbReference type="SUPFAM" id="SSF48208">
    <property type="entry name" value="Six-hairpin glycosidases"/>
    <property type="match status" value="1"/>
</dbReference>
<keyword evidence="1" id="KW-0732">Signal</keyword>
<evidence type="ECO:0000259" key="2">
    <source>
        <dbReference type="Pfam" id="PF07944"/>
    </source>
</evidence>
<dbReference type="PANTHER" id="PTHR31151">
    <property type="entry name" value="PROLINE-TRNA LIGASE (DUF1680)"/>
    <property type="match status" value="1"/>
</dbReference>